<dbReference type="Gene3D" id="3.20.110.10">
    <property type="entry name" value="Glycoside hydrolase 38, N terminal domain"/>
    <property type="match status" value="1"/>
</dbReference>
<evidence type="ECO:0000313" key="2">
    <source>
        <dbReference type="Proteomes" id="UP001229421"/>
    </source>
</evidence>
<dbReference type="InterPro" id="IPR011330">
    <property type="entry name" value="Glyco_hydro/deAcase_b/a-brl"/>
</dbReference>
<dbReference type="InterPro" id="IPR027291">
    <property type="entry name" value="Glyco_hydro_38_N_sf"/>
</dbReference>
<keyword evidence="2" id="KW-1185">Reference proteome</keyword>
<evidence type="ECO:0000313" key="1">
    <source>
        <dbReference type="EMBL" id="KAK1440938.1"/>
    </source>
</evidence>
<dbReference type="Proteomes" id="UP001229421">
    <property type="component" value="Unassembled WGS sequence"/>
</dbReference>
<dbReference type="EMBL" id="JAUHHV010000001">
    <property type="protein sequence ID" value="KAK1440938.1"/>
    <property type="molecule type" value="Genomic_DNA"/>
</dbReference>
<dbReference type="SUPFAM" id="SSF88713">
    <property type="entry name" value="Glycoside hydrolase/deacetylase"/>
    <property type="match status" value="1"/>
</dbReference>
<dbReference type="GO" id="GO:0005975">
    <property type="term" value="P:carbohydrate metabolic process"/>
    <property type="evidence" value="ECO:0007669"/>
    <property type="project" value="InterPro"/>
</dbReference>
<sequence length="119" mass="13595">MASLMLPNRSPGSSFLHQSHQKVGFDSLFFAQMDYQDMEKRNIEKTLKFVWQGLKSPGFKVSWFIFTVKRARMTTISGWVTILGSHFPTNIGLMLSPLHDGLNIASSSLDLLYKALWLR</sequence>
<name>A0AAD8LGL8_TARER</name>
<accession>A0AAD8LGL8</accession>
<organism evidence="1 2">
    <name type="scientific">Tagetes erecta</name>
    <name type="common">African marigold</name>
    <dbReference type="NCBI Taxonomy" id="13708"/>
    <lineage>
        <taxon>Eukaryota</taxon>
        <taxon>Viridiplantae</taxon>
        <taxon>Streptophyta</taxon>
        <taxon>Embryophyta</taxon>
        <taxon>Tracheophyta</taxon>
        <taxon>Spermatophyta</taxon>
        <taxon>Magnoliopsida</taxon>
        <taxon>eudicotyledons</taxon>
        <taxon>Gunneridae</taxon>
        <taxon>Pentapetalae</taxon>
        <taxon>asterids</taxon>
        <taxon>campanulids</taxon>
        <taxon>Asterales</taxon>
        <taxon>Asteraceae</taxon>
        <taxon>Asteroideae</taxon>
        <taxon>Heliantheae alliance</taxon>
        <taxon>Tageteae</taxon>
        <taxon>Tagetes</taxon>
    </lineage>
</organism>
<dbReference type="AlphaFoldDB" id="A0AAD8LGL8"/>
<proteinExistence type="predicted"/>
<reference evidence="1" key="1">
    <citation type="journal article" date="2023" name="bioRxiv">
        <title>Improved chromosome-level genome assembly for marigold (Tagetes erecta).</title>
        <authorList>
            <person name="Jiang F."/>
            <person name="Yuan L."/>
            <person name="Wang S."/>
            <person name="Wang H."/>
            <person name="Xu D."/>
            <person name="Wang A."/>
            <person name="Fan W."/>
        </authorList>
    </citation>
    <scope>NUCLEOTIDE SEQUENCE</scope>
    <source>
        <strain evidence="1">WSJ</strain>
        <tissue evidence="1">Leaf</tissue>
    </source>
</reference>
<comment type="caution">
    <text evidence="1">The sequence shown here is derived from an EMBL/GenBank/DDBJ whole genome shotgun (WGS) entry which is preliminary data.</text>
</comment>
<protein>
    <submittedName>
        <fullName evidence="1">Uncharacterized protein</fullName>
    </submittedName>
</protein>
<gene>
    <name evidence="1" type="ORF">QVD17_06773</name>
</gene>